<sequence length="251" mass="28387">MDQEKIMTMLEDLRGVPSVELKMNVPADQRMSLRGLRLDPLQGQIREVFFFDTPDLTLYHNGVVLRARRTQGKVDDTVVKLRPAVPAELPEELRLSKNLKVEMDVVKGAYVVSASLKGKRPPGSVREAIGDGGSIERLFTKEQRRFFADHKPAGADWNDVLPLGPIIVVLLKSFPEGFDWRTTIEQWNYPGEMPLLEMSIKTEPQGLIDAVVDWRAFVRKHGLTATGPQEPKTRRALEYFVKYVPKPEPVG</sequence>
<dbReference type="RefSeq" id="WP_145803701.1">
    <property type="nucleotide sequence ID" value="NZ_VIVK01000001.1"/>
</dbReference>
<dbReference type="Gene3D" id="2.40.320.10">
    <property type="entry name" value="Hypothetical Protein Pfu-838710-001"/>
    <property type="match status" value="1"/>
</dbReference>
<evidence type="ECO:0000313" key="1">
    <source>
        <dbReference type="EMBL" id="TWD80050.1"/>
    </source>
</evidence>
<dbReference type="AlphaFoldDB" id="A0A561BMD5"/>
<dbReference type="InterPro" id="IPR033469">
    <property type="entry name" value="CYTH-like_dom_sf"/>
</dbReference>
<reference evidence="1 2" key="1">
    <citation type="submission" date="2019-06" db="EMBL/GenBank/DDBJ databases">
        <title>Sequencing the genomes of 1000 actinobacteria strains.</title>
        <authorList>
            <person name="Klenk H.-P."/>
        </authorList>
    </citation>
    <scope>NUCLEOTIDE SEQUENCE [LARGE SCALE GENOMIC DNA]</scope>
    <source>
        <strain evidence="1 2">DSM 24683</strain>
    </source>
</reference>
<dbReference type="OrthoDB" id="5764514at2"/>
<evidence type="ECO:0008006" key="3">
    <source>
        <dbReference type="Google" id="ProtNLM"/>
    </source>
</evidence>
<dbReference type="EMBL" id="VIVK01000001">
    <property type="protein sequence ID" value="TWD80050.1"/>
    <property type="molecule type" value="Genomic_DNA"/>
</dbReference>
<name>A0A561BMD5_9ACTN</name>
<comment type="caution">
    <text evidence="1">The sequence shown here is derived from an EMBL/GenBank/DDBJ whole genome shotgun (WGS) entry which is preliminary data.</text>
</comment>
<keyword evidence="2" id="KW-1185">Reference proteome</keyword>
<proteinExistence type="predicted"/>
<dbReference type="Proteomes" id="UP000318380">
    <property type="component" value="Unassembled WGS sequence"/>
</dbReference>
<protein>
    <recommendedName>
        <fullName evidence="3">CYTH domain-containing protein</fullName>
    </recommendedName>
</protein>
<dbReference type="SUPFAM" id="SSF55154">
    <property type="entry name" value="CYTH-like phosphatases"/>
    <property type="match status" value="1"/>
</dbReference>
<gene>
    <name evidence="1" type="ORF">FB561_1122</name>
</gene>
<organism evidence="1 2">
    <name type="scientific">Kribbella amoyensis</name>
    <dbReference type="NCBI Taxonomy" id="996641"/>
    <lineage>
        <taxon>Bacteria</taxon>
        <taxon>Bacillati</taxon>
        <taxon>Actinomycetota</taxon>
        <taxon>Actinomycetes</taxon>
        <taxon>Propionibacteriales</taxon>
        <taxon>Kribbellaceae</taxon>
        <taxon>Kribbella</taxon>
    </lineage>
</organism>
<evidence type="ECO:0000313" key="2">
    <source>
        <dbReference type="Proteomes" id="UP000318380"/>
    </source>
</evidence>
<accession>A0A561BMD5</accession>